<protein>
    <submittedName>
        <fullName evidence="2">Iron complex transport system substrate-binding protein</fullName>
    </submittedName>
</protein>
<dbReference type="PANTHER" id="PTHR30535:SF34">
    <property type="entry name" value="MOLYBDATE-BINDING PROTEIN MOLA"/>
    <property type="match status" value="1"/>
</dbReference>
<name>A0AAX1WWW1_9BURK</name>
<dbReference type="Gene3D" id="3.40.50.1980">
    <property type="entry name" value="Nitrogenase molybdenum iron protein domain"/>
    <property type="match status" value="2"/>
</dbReference>
<dbReference type="PROSITE" id="PS50983">
    <property type="entry name" value="FE_B12_PBP"/>
    <property type="match status" value="1"/>
</dbReference>
<dbReference type="InterPro" id="IPR050902">
    <property type="entry name" value="ABC_Transporter_SBP"/>
</dbReference>
<organism evidence="2 3">
    <name type="scientific">Diaphorobacter nitroreducens</name>
    <dbReference type="NCBI Taxonomy" id="164759"/>
    <lineage>
        <taxon>Bacteria</taxon>
        <taxon>Pseudomonadati</taxon>
        <taxon>Pseudomonadota</taxon>
        <taxon>Betaproteobacteria</taxon>
        <taxon>Burkholderiales</taxon>
        <taxon>Comamonadaceae</taxon>
        <taxon>Diaphorobacter</taxon>
    </lineage>
</organism>
<gene>
    <name evidence="2" type="ORF">EDC60_0896</name>
</gene>
<evidence type="ECO:0000313" key="2">
    <source>
        <dbReference type="EMBL" id="ROR48903.1"/>
    </source>
</evidence>
<evidence type="ECO:0000313" key="3">
    <source>
        <dbReference type="Proteomes" id="UP000271868"/>
    </source>
</evidence>
<dbReference type="Pfam" id="PF01497">
    <property type="entry name" value="Peripla_BP_2"/>
    <property type="match status" value="1"/>
</dbReference>
<evidence type="ECO:0000259" key="1">
    <source>
        <dbReference type="PROSITE" id="PS50983"/>
    </source>
</evidence>
<accession>A0AAX1WWW1</accession>
<dbReference type="SUPFAM" id="SSF53807">
    <property type="entry name" value="Helical backbone' metal receptor"/>
    <property type="match status" value="1"/>
</dbReference>
<dbReference type="PANTHER" id="PTHR30535">
    <property type="entry name" value="VITAMIN B12-BINDING PROTEIN"/>
    <property type="match status" value="1"/>
</dbReference>
<dbReference type="AlphaFoldDB" id="A0AAX1WWW1"/>
<proteinExistence type="predicted"/>
<dbReference type="InterPro" id="IPR002491">
    <property type="entry name" value="ABC_transptr_periplasmic_BD"/>
</dbReference>
<sequence length="416" mass="45572">MWDASSLNSPMQIILNKISDSQPAALLIAALDLRNMPSPFRCLRWMLTSALISLCALFAAHAQSTLTVTDLAGRTVRIPAKVERILLGEGRLLPALAVFDKDDPLRRLVGMMGEFEKLDEAGYAQWKRRFPQIDQVPRVGRTSSGSFSDEQAIALRPQVAILGLAGGHGPSERDRETLARLEAAGIAVVFIDLRHEPLANTPRSMLLLGEVLGNKREAEAFVQFWRTQLAVVTDRLAQARHTAPTVFLENRVGLSEGCCDTMVGLVGKLLDAAGAHNVARGLVPGEFGTLNPEFLIARQPRVYIGTGIGTLAAARQTPLRVVLGADATPEAARASLARAMQRRGIAQLQAVREGRAYAMWHHFYNSPFNVVAVQVFAQWLHPTLFADLDPRATLQTMYARFQPIALEGVYWTALTP</sequence>
<dbReference type="Proteomes" id="UP000271868">
    <property type="component" value="Unassembled WGS sequence"/>
</dbReference>
<reference evidence="2 3" key="1">
    <citation type="submission" date="2018-11" db="EMBL/GenBank/DDBJ databases">
        <title>Genomic Encyclopedia of Type Strains, Phase IV (KMG-IV): sequencing the most valuable type-strain genomes for metagenomic binning, comparative biology and taxonomic classification.</title>
        <authorList>
            <person name="Goeker M."/>
        </authorList>
    </citation>
    <scope>NUCLEOTIDE SEQUENCE [LARGE SCALE GENOMIC DNA]</scope>
    <source>
        <strain evidence="2 3">DSM 15985</strain>
    </source>
</reference>
<comment type="caution">
    <text evidence="2">The sequence shown here is derived from an EMBL/GenBank/DDBJ whole genome shotgun (WGS) entry which is preliminary data.</text>
</comment>
<keyword evidence="3" id="KW-1185">Reference proteome</keyword>
<dbReference type="EMBL" id="RJVL01000002">
    <property type="protein sequence ID" value="ROR48903.1"/>
    <property type="molecule type" value="Genomic_DNA"/>
</dbReference>
<feature type="domain" description="Fe/B12 periplasmic-binding" evidence="1">
    <location>
        <begin position="84"/>
        <end position="388"/>
    </location>
</feature>